<evidence type="ECO:0000313" key="6">
    <source>
        <dbReference type="Proteomes" id="UP000681075"/>
    </source>
</evidence>
<name>A0A8S8XH12_9PROT</name>
<dbReference type="SUPFAM" id="SSF56935">
    <property type="entry name" value="Porins"/>
    <property type="match status" value="1"/>
</dbReference>
<protein>
    <submittedName>
        <fullName evidence="5">Outer membrane protein assembly factor</fullName>
    </submittedName>
</protein>
<evidence type="ECO:0000259" key="4">
    <source>
        <dbReference type="Pfam" id="PF01103"/>
    </source>
</evidence>
<dbReference type="Pfam" id="PF01103">
    <property type="entry name" value="Omp85"/>
    <property type="match status" value="1"/>
</dbReference>
<keyword evidence="3" id="KW-0472">Membrane</keyword>
<comment type="subcellular location">
    <subcellularLocation>
        <location evidence="1">Membrane</location>
    </subcellularLocation>
</comment>
<evidence type="ECO:0000256" key="2">
    <source>
        <dbReference type="ARBA" id="ARBA00022452"/>
    </source>
</evidence>
<evidence type="ECO:0000313" key="5">
    <source>
        <dbReference type="EMBL" id="GIL41814.1"/>
    </source>
</evidence>
<dbReference type="AlphaFoldDB" id="A0A8S8XH12"/>
<reference evidence="5" key="1">
    <citation type="submission" date="2021-02" db="EMBL/GenBank/DDBJ databases">
        <title>Genome sequence of Rhodospirillales sp. strain TMPK1 isolated from soil.</title>
        <authorList>
            <person name="Nakai R."/>
            <person name="Kusada H."/>
            <person name="Tamaki H."/>
        </authorList>
    </citation>
    <scope>NUCLEOTIDE SEQUENCE</scope>
    <source>
        <strain evidence="5">TMPK1</strain>
    </source>
</reference>
<dbReference type="RefSeq" id="WP_420245470.1">
    <property type="nucleotide sequence ID" value="NZ_BOPV01000001.1"/>
</dbReference>
<keyword evidence="6" id="KW-1185">Reference proteome</keyword>
<dbReference type="EMBL" id="BOPV01000001">
    <property type="protein sequence ID" value="GIL41814.1"/>
    <property type="molecule type" value="Genomic_DNA"/>
</dbReference>
<accession>A0A8S8XH12</accession>
<dbReference type="InterPro" id="IPR039910">
    <property type="entry name" value="D15-like"/>
</dbReference>
<comment type="caution">
    <text evidence="5">The sequence shown here is derived from an EMBL/GenBank/DDBJ whole genome shotgun (WGS) entry which is preliminary data.</text>
</comment>
<keyword evidence="2" id="KW-1134">Transmembrane beta strand</keyword>
<dbReference type="PANTHER" id="PTHR12815">
    <property type="entry name" value="SORTING AND ASSEMBLY MACHINERY SAMM50 PROTEIN FAMILY MEMBER"/>
    <property type="match status" value="1"/>
</dbReference>
<feature type="domain" description="Bacterial surface antigen (D15)" evidence="4">
    <location>
        <begin position="298"/>
        <end position="590"/>
    </location>
</feature>
<proteinExistence type="predicted"/>
<evidence type="ECO:0000256" key="3">
    <source>
        <dbReference type="ARBA" id="ARBA00023136"/>
    </source>
</evidence>
<dbReference type="Gene3D" id="3.10.20.310">
    <property type="entry name" value="membrane protein fhac"/>
    <property type="match status" value="2"/>
</dbReference>
<dbReference type="InterPro" id="IPR000184">
    <property type="entry name" value="Bac_surfAg_D15"/>
</dbReference>
<organism evidence="5 6">
    <name type="scientific">Roseiterribacter gracilis</name>
    <dbReference type="NCBI Taxonomy" id="2812848"/>
    <lineage>
        <taxon>Bacteria</taxon>
        <taxon>Pseudomonadati</taxon>
        <taxon>Pseudomonadota</taxon>
        <taxon>Alphaproteobacteria</taxon>
        <taxon>Rhodospirillales</taxon>
        <taxon>Roseiterribacteraceae</taxon>
        <taxon>Roseiterribacter</taxon>
    </lineage>
</organism>
<keyword evidence="2" id="KW-0812">Transmembrane</keyword>
<dbReference type="GO" id="GO:0019867">
    <property type="term" value="C:outer membrane"/>
    <property type="evidence" value="ECO:0007669"/>
    <property type="project" value="InterPro"/>
</dbReference>
<sequence>MLGLCVFAPRAAQALAYETKFHGVDGELASAVESASRLKTLEDEDDNEPPTEAALRRRADGDLERLERVLRSFGFYDAKLTYRLEPDAVAGAKLGDDVKRTVIVEIEPGAPYHIKTLTIATDDNKRPPLDDRFPVGTFGVKVGDVAAAAPIVAQDEKITRIYQENGYPFAKIVDRTAIVDHADRSMELSVKIEPGSYALFGPALVGGLDRLDPAYVERRVTWAEGAPYDVRELEASRDALVDTSLFGSVQLKPQAVLANGETPIIVDTTERLRRSVSAGAQYDSTNGISAKATWEHRNLFGGAEKLRLTAEFGQNLYGLTADYRKPDILRIKNLDAIASIAVTRELVDAYDSRRVKLFGGAEYKFSKQLSVGGGAQFERGRVDEKDRTRNYTLVGLPMFVKRDAADDLLNPTRGDRAQLTVTPYLPGVSKLPAFVQAKLNASWYRSFDDKGRYIFAVFGAVAGSSGIGLDDLPKDKRYYAGGGGSVRGYGYQKAGDFDQFGDPRGGLSSVEFGMEMRVKVTDTIGIVPFVDAGRAYPDSFPTFNDLLPGAGIGARYYTPFGPVRFDIAVPLKKRSQDDAFQLYVSLGQAF</sequence>
<dbReference type="PANTHER" id="PTHR12815:SF42">
    <property type="entry name" value="BACTERIAL SURFACE ANTIGEN (D15) DOMAIN-CONTAINING PROTEIN"/>
    <property type="match status" value="1"/>
</dbReference>
<dbReference type="Gene3D" id="2.40.160.50">
    <property type="entry name" value="membrane protein fhac: a member of the omp85/tpsb transporter family"/>
    <property type="match status" value="1"/>
</dbReference>
<dbReference type="Proteomes" id="UP000681075">
    <property type="component" value="Unassembled WGS sequence"/>
</dbReference>
<evidence type="ECO:0000256" key="1">
    <source>
        <dbReference type="ARBA" id="ARBA00004370"/>
    </source>
</evidence>
<gene>
    <name evidence="5" type="ORF">TMPK1_40510</name>
</gene>